<evidence type="ECO:0000313" key="3">
    <source>
        <dbReference type="EMBL" id="ERN12567.1"/>
    </source>
</evidence>
<dbReference type="OrthoDB" id="1927263at2759"/>
<feature type="region of interest" description="Disordered" evidence="1">
    <location>
        <begin position="1"/>
        <end position="22"/>
    </location>
</feature>
<gene>
    <name evidence="3" type="ORF">AMTR_s00025p00211830</name>
</gene>
<name>W1PRA5_AMBTC</name>
<protein>
    <recommendedName>
        <fullName evidence="2">Myb-like domain-containing protein</fullName>
    </recommendedName>
</protein>
<reference evidence="4" key="1">
    <citation type="journal article" date="2013" name="Science">
        <title>The Amborella genome and the evolution of flowering plants.</title>
        <authorList>
            <consortium name="Amborella Genome Project"/>
        </authorList>
    </citation>
    <scope>NUCLEOTIDE SEQUENCE [LARGE SCALE GENOMIC DNA]</scope>
</reference>
<dbReference type="PROSITE" id="PS50090">
    <property type="entry name" value="MYB_LIKE"/>
    <property type="match status" value="1"/>
</dbReference>
<dbReference type="Pfam" id="PF13837">
    <property type="entry name" value="Myb_DNA-bind_4"/>
    <property type="match status" value="1"/>
</dbReference>
<dbReference type="eggNOG" id="ENOG502RXTE">
    <property type="taxonomic scope" value="Eukaryota"/>
</dbReference>
<proteinExistence type="predicted"/>
<evidence type="ECO:0000256" key="1">
    <source>
        <dbReference type="SAM" id="MobiDB-lite"/>
    </source>
</evidence>
<organism evidence="3 4">
    <name type="scientific">Amborella trichopoda</name>
    <dbReference type="NCBI Taxonomy" id="13333"/>
    <lineage>
        <taxon>Eukaryota</taxon>
        <taxon>Viridiplantae</taxon>
        <taxon>Streptophyta</taxon>
        <taxon>Embryophyta</taxon>
        <taxon>Tracheophyta</taxon>
        <taxon>Spermatophyta</taxon>
        <taxon>Magnoliopsida</taxon>
        <taxon>Amborellales</taxon>
        <taxon>Amborellaceae</taxon>
        <taxon>Amborella</taxon>
    </lineage>
</organism>
<dbReference type="KEGG" id="atr:18440785"/>
<dbReference type="EMBL" id="KI392614">
    <property type="protein sequence ID" value="ERN12567.1"/>
    <property type="molecule type" value="Genomic_DNA"/>
</dbReference>
<dbReference type="STRING" id="13333.W1PRA5"/>
<evidence type="ECO:0000313" key="4">
    <source>
        <dbReference type="Proteomes" id="UP000017836"/>
    </source>
</evidence>
<dbReference type="Gramene" id="ERN12567">
    <property type="protein sequence ID" value="ERN12567"/>
    <property type="gene ID" value="AMTR_s00025p00211830"/>
</dbReference>
<dbReference type="PANTHER" id="PTHR33492:SF4">
    <property type="entry name" value="OS02G0174300 PROTEIN"/>
    <property type="match status" value="1"/>
</dbReference>
<evidence type="ECO:0000259" key="2">
    <source>
        <dbReference type="PROSITE" id="PS50090"/>
    </source>
</evidence>
<keyword evidence="4" id="KW-1185">Reference proteome</keyword>
<sequence>MEEPAEHTPTNRREAHQKKIESDSIQTISRYTRSRAAPEWTLTEMLILVREVCSAEEECLGLSVYQKWKIVSENCGVLDVMRSANQCRRQWEMMLSDYKKIKEWELQSGIGSFWKVNVDQMKEVVGVLFLFDQELYDLINELLTTREAGPNSRADSGSEGLINLADDDGDNEFNSVLTAPKALNKAVRVRSTKKPKTTKPPPQARKIDKEHEIAEKLHENSQAIQEILQRSLAEDPCEKFTEAEINLKRQQADELVKAFGDLLGSLNQFVELVEQCD</sequence>
<dbReference type="InterPro" id="IPR001005">
    <property type="entry name" value="SANT/Myb"/>
</dbReference>
<accession>W1PRA5</accession>
<dbReference type="PANTHER" id="PTHR33492">
    <property type="entry name" value="OSJNBA0043A12.37 PROTEIN-RELATED"/>
    <property type="match status" value="1"/>
</dbReference>
<dbReference type="OMA" id="REKWAVE"/>
<dbReference type="AlphaFoldDB" id="W1PRA5"/>
<dbReference type="Gene3D" id="1.10.10.60">
    <property type="entry name" value="Homeodomain-like"/>
    <property type="match status" value="1"/>
</dbReference>
<dbReference type="HOGENOM" id="CLU_062127_0_0_1"/>
<dbReference type="InterPro" id="IPR044822">
    <property type="entry name" value="Myb_DNA-bind_4"/>
</dbReference>
<dbReference type="Proteomes" id="UP000017836">
    <property type="component" value="Unassembled WGS sequence"/>
</dbReference>
<feature type="domain" description="Myb-like" evidence="2">
    <location>
        <begin position="40"/>
        <end position="95"/>
    </location>
</feature>